<dbReference type="RefSeq" id="WP_074795397.1">
    <property type="nucleotide sequence ID" value="NZ_FOVJ01000001.1"/>
</dbReference>
<evidence type="ECO:0000313" key="1">
    <source>
        <dbReference type="EMBL" id="SFN26696.1"/>
    </source>
</evidence>
<protein>
    <submittedName>
        <fullName evidence="1">ADP-ribosylglycohydrolase</fullName>
    </submittedName>
</protein>
<accession>A0A1I4XM23</accession>
<sequence length="316" mass="33327">MKNENTAAVLGALVADSAALGLHWLYDPARIAEIEAAKGLVFLKPEADHYAEGKGYLAHAGKLPGGSSAYGEVCLLMLKHLAKHRAFNRIEYQAEYRSHFGPGGEFVGYIDSPTRLTLRNLLFLEPSEFPAASGADDDQHPALAALPALIAAHGTLENLLERMEEVVRVTNNNGVAVAAARCASVALFKVLQGVPIAQALTDALPYAGNPLQPLLEQALAMPKLDSVAAAERFGPACHVAQGLPVVFHIALHAADYRTAVESNIRAGGDSCGRAIMLGAMVAAHSAKRNGSGFPVPLPWLARYQKLATAAEACAAL</sequence>
<name>A0A1I4XM23_9PROT</name>
<dbReference type="OrthoDB" id="6193578at2"/>
<proteinExistence type="predicted"/>
<dbReference type="Proteomes" id="UP000183107">
    <property type="component" value="Unassembled WGS sequence"/>
</dbReference>
<dbReference type="InterPro" id="IPR036705">
    <property type="entry name" value="Ribosyl_crysJ1_sf"/>
</dbReference>
<dbReference type="PANTHER" id="PTHR16222:SF17">
    <property type="entry name" value="SELENOPROTEIN J"/>
    <property type="match status" value="1"/>
</dbReference>
<evidence type="ECO:0000313" key="2">
    <source>
        <dbReference type="Proteomes" id="UP000183107"/>
    </source>
</evidence>
<dbReference type="SUPFAM" id="SSF101478">
    <property type="entry name" value="ADP-ribosylglycohydrolase"/>
    <property type="match status" value="1"/>
</dbReference>
<keyword evidence="1" id="KW-0378">Hydrolase</keyword>
<dbReference type="PANTHER" id="PTHR16222">
    <property type="entry name" value="ADP-RIBOSYLGLYCOHYDROLASE"/>
    <property type="match status" value="1"/>
</dbReference>
<dbReference type="InterPro" id="IPR050792">
    <property type="entry name" value="ADP-ribosylglycohydrolase"/>
</dbReference>
<dbReference type="STRING" id="1266925.GCA_000619905_00686"/>
<dbReference type="AlphaFoldDB" id="A0A1I4XM23"/>
<dbReference type="InterPro" id="IPR005502">
    <property type="entry name" value="Ribosyl_crysJ1"/>
</dbReference>
<organism evidence="1 2">
    <name type="scientific">Nitrosospira briensis</name>
    <dbReference type="NCBI Taxonomy" id="35799"/>
    <lineage>
        <taxon>Bacteria</taxon>
        <taxon>Pseudomonadati</taxon>
        <taxon>Pseudomonadota</taxon>
        <taxon>Betaproteobacteria</taxon>
        <taxon>Nitrosomonadales</taxon>
        <taxon>Nitrosomonadaceae</taxon>
        <taxon>Nitrosospira</taxon>
    </lineage>
</organism>
<dbReference type="Gene3D" id="1.10.4080.10">
    <property type="entry name" value="ADP-ribosylation/Crystallin J1"/>
    <property type="match status" value="1"/>
</dbReference>
<gene>
    <name evidence="1" type="ORF">SAMN05216386_0196</name>
</gene>
<dbReference type="Pfam" id="PF03747">
    <property type="entry name" value="ADP_ribosyl_GH"/>
    <property type="match status" value="1"/>
</dbReference>
<reference evidence="2" key="1">
    <citation type="submission" date="2016-10" db="EMBL/GenBank/DDBJ databases">
        <authorList>
            <person name="Varghese N."/>
        </authorList>
    </citation>
    <scope>NUCLEOTIDE SEQUENCE [LARGE SCALE GENOMIC DNA]</scope>
    <source>
        <strain evidence="2">Nsp8</strain>
    </source>
</reference>
<keyword evidence="2" id="KW-1185">Reference proteome</keyword>
<dbReference type="GO" id="GO:0016787">
    <property type="term" value="F:hydrolase activity"/>
    <property type="evidence" value="ECO:0007669"/>
    <property type="project" value="UniProtKB-KW"/>
</dbReference>
<dbReference type="EMBL" id="FOVJ01000001">
    <property type="protein sequence ID" value="SFN26696.1"/>
    <property type="molecule type" value="Genomic_DNA"/>
</dbReference>